<reference evidence="1 2" key="1">
    <citation type="submission" date="2019-11" db="EMBL/GenBank/DDBJ databases">
        <authorList>
            <person name="Zheng R.K."/>
            <person name="Sun C.M."/>
        </authorList>
    </citation>
    <scope>NUCLEOTIDE SEQUENCE [LARGE SCALE GENOMIC DNA]</scope>
    <source>
        <strain evidence="1 2">WC007</strain>
    </source>
</reference>
<accession>A0A6I6JWI1</accession>
<dbReference type="AlphaFoldDB" id="A0A6I6JWI1"/>
<keyword evidence="2" id="KW-1185">Reference proteome</keyword>
<protein>
    <submittedName>
        <fullName evidence="1">6-bladed beta-propeller</fullName>
    </submittedName>
</protein>
<organism evidence="1 2">
    <name type="scientific">Maribellus comscasis</name>
    <dbReference type="NCBI Taxonomy" id="2681766"/>
    <lineage>
        <taxon>Bacteria</taxon>
        <taxon>Pseudomonadati</taxon>
        <taxon>Bacteroidota</taxon>
        <taxon>Bacteroidia</taxon>
        <taxon>Marinilabiliales</taxon>
        <taxon>Prolixibacteraceae</taxon>
        <taxon>Maribellus</taxon>
    </lineage>
</organism>
<dbReference type="EMBL" id="CP046401">
    <property type="protein sequence ID" value="QGY46991.1"/>
    <property type="molecule type" value="Genomic_DNA"/>
</dbReference>
<sequence>MKASIIYVVIAALFAFSHVDTQNSGELLKLDLTKMLKAKASKNTTDIFKLIDFVPLETKPECLTGIGRTVVTKDEIYLFSKDQQGILIFDRKGKFLRKIGKLGRGPGEFCVALPLDIRCWNNSVYVFDIGCFKVVEYSTDGKNASDIFLEGQPHIRECELLNDTCFLVAQTFPLHNKKAPYYELTSFDFSGKRIHQFSLEPSSKEYKTSQWPFIFWHFNNNLFYKSTYCDFVYKVLSPNKSEKVFELSPGKKRNIPDGRLTFGAAPGMIEIISINETSDYLLLSYFYGTDWRDAVYNKKTGEFYQIQTKYGETEKIETCSFLWPNTLLPNHSNVPGEFVAFLQPVHLAALDINKLNIKSATIKSKLLNLQSIINVEDNPVVVLMKEKS</sequence>
<dbReference type="KEGG" id="mcos:GM418_26010"/>
<gene>
    <name evidence="1" type="ORF">GM418_26010</name>
</gene>
<name>A0A6I6JWI1_9BACT</name>
<evidence type="ECO:0000313" key="1">
    <source>
        <dbReference type="EMBL" id="QGY46991.1"/>
    </source>
</evidence>
<dbReference type="InterPro" id="IPR011042">
    <property type="entry name" value="6-blade_b-propeller_TolB-like"/>
</dbReference>
<dbReference type="Gene3D" id="2.120.10.30">
    <property type="entry name" value="TolB, C-terminal domain"/>
    <property type="match status" value="1"/>
</dbReference>
<dbReference type="Pfam" id="PF17170">
    <property type="entry name" value="DUF5128"/>
    <property type="match status" value="1"/>
</dbReference>
<dbReference type="RefSeq" id="WP_158870420.1">
    <property type="nucleotide sequence ID" value="NZ_CP046401.1"/>
</dbReference>
<dbReference type="Proteomes" id="UP000428260">
    <property type="component" value="Chromosome"/>
</dbReference>
<evidence type="ECO:0000313" key="2">
    <source>
        <dbReference type="Proteomes" id="UP000428260"/>
    </source>
</evidence>
<proteinExistence type="predicted"/>